<protein>
    <submittedName>
        <fullName evidence="2">Uncharacterized protein</fullName>
    </submittedName>
</protein>
<name>A0A915L9M0_ROMCU</name>
<reference evidence="2" key="1">
    <citation type="submission" date="2022-11" db="UniProtKB">
        <authorList>
            <consortium name="WormBaseParasite"/>
        </authorList>
    </citation>
    <scope>IDENTIFICATION</scope>
</reference>
<dbReference type="WBParaSite" id="nRc.2.0.1.t47522-RA">
    <property type="protein sequence ID" value="nRc.2.0.1.t47522-RA"/>
    <property type="gene ID" value="nRc.2.0.1.g47522"/>
</dbReference>
<evidence type="ECO:0000313" key="2">
    <source>
        <dbReference type="WBParaSite" id="nRc.2.0.1.t47522-RA"/>
    </source>
</evidence>
<dbReference type="Proteomes" id="UP000887565">
    <property type="component" value="Unplaced"/>
</dbReference>
<proteinExistence type="predicted"/>
<dbReference type="AlphaFoldDB" id="A0A915L9M0"/>
<evidence type="ECO:0000313" key="1">
    <source>
        <dbReference type="Proteomes" id="UP000887565"/>
    </source>
</evidence>
<sequence>MAIHIRATNTSLALYQYFREHYCPSYPERQPPVSHDVAALILRWVTGLWAEELGVVDTIHTAHLALFLYEARGLDNPSCLLQAYNTA</sequence>
<accession>A0A915L9M0</accession>
<keyword evidence="1" id="KW-1185">Reference proteome</keyword>
<organism evidence="1 2">
    <name type="scientific">Romanomermis culicivorax</name>
    <name type="common">Nematode worm</name>
    <dbReference type="NCBI Taxonomy" id="13658"/>
    <lineage>
        <taxon>Eukaryota</taxon>
        <taxon>Metazoa</taxon>
        <taxon>Ecdysozoa</taxon>
        <taxon>Nematoda</taxon>
        <taxon>Enoplea</taxon>
        <taxon>Dorylaimia</taxon>
        <taxon>Mermithida</taxon>
        <taxon>Mermithoidea</taxon>
        <taxon>Mermithidae</taxon>
        <taxon>Romanomermis</taxon>
    </lineage>
</organism>